<feature type="compositionally biased region" description="Low complexity" evidence="1">
    <location>
        <begin position="14"/>
        <end position="25"/>
    </location>
</feature>
<dbReference type="EMBL" id="KV427606">
    <property type="protein sequence ID" value="KZT12172.1"/>
    <property type="molecule type" value="Genomic_DNA"/>
</dbReference>
<gene>
    <name evidence="2" type="ORF">LAESUDRAFT_169578</name>
</gene>
<dbReference type="Proteomes" id="UP000076871">
    <property type="component" value="Unassembled WGS sequence"/>
</dbReference>
<feature type="compositionally biased region" description="Polar residues" evidence="1">
    <location>
        <begin position="123"/>
        <end position="157"/>
    </location>
</feature>
<evidence type="ECO:0000313" key="2">
    <source>
        <dbReference type="EMBL" id="KZT12172.1"/>
    </source>
</evidence>
<organism evidence="2 3">
    <name type="scientific">Laetiporus sulphureus 93-53</name>
    <dbReference type="NCBI Taxonomy" id="1314785"/>
    <lineage>
        <taxon>Eukaryota</taxon>
        <taxon>Fungi</taxon>
        <taxon>Dikarya</taxon>
        <taxon>Basidiomycota</taxon>
        <taxon>Agaricomycotina</taxon>
        <taxon>Agaricomycetes</taxon>
        <taxon>Polyporales</taxon>
        <taxon>Laetiporus</taxon>
    </lineage>
</organism>
<feature type="region of interest" description="Disordered" evidence="1">
    <location>
        <begin position="203"/>
        <end position="252"/>
    </location>
</feature>
<feature type="compositionally biased region" description="Polar residues" evidence="1">
    <location>
        <begin position="223"/>
        <end position="233"/>
    </location>
</feature>
<sequence>MPPRRSRRAAMQPSSFTSAVRSSTSLDGTVTNSQEHAPLAAAQDTRPRNASLPSSIRHFSRLSEHLSSVSPWPTFGRSNDQTRPAPKQSAPPSAWYSYRNSFDSLILRRSSSSKRKHIVSKPGSVTSLHRSADPSRTSEVLPARSTTSTPNGSSYSNHDIYDDDGHNDPSSPQQSTSSPHESVPSTTSQLYLTRSSFSVQSQYLPPSTIPIHDRNHSAHGTFGNPSPTSTRPQSFRRPSEAVTHPPLPPLEHPELVLSLFTRSRSQTTTDEHSNRANHRLPSKIHGLGASTYPPRRRHRTDTIDRLNQADSASSFPIRPQLRRYASVPNDILRRRSSLSGVRGSRRPEAHFTGNSSGEAYMQKTIPLLPSGFSWPIQGDYPVRITMSQLFILSETLFL</sequence>
<dbReference type="RefSeq" id="XP_040769820.1">
    <property type="nucleotide sequence ID" value="XM_040901432.1"/>
</dbReference>
<dbReference type="AlphaFoldDB" id="A0A165HTK5"/>
<feature type="compositionally biased region" description="Low complexity" evidence="1">
    <location>
        <begin position="169"/>
        <end position="179"/>
    </location>
</feature>
<reference evidence="2 3" key="1">
    <citation type="journal article" date="2016" name="Mol. Biol. Evol.">
        <title>Comparative Genomics of Early-Diverging Mushroom-Forming Fungi Provides Insights into the Origins of Lignocellulose Decay Capabilities.</title>
        <authorList>
            <person name="Nagy L.G."/>
            <person name="Riley R."/>
            <person name="Tritt A."/>
            <person name="Adam C."/>
            <person name="Daum C."/>
            <person name="Floudas D."/>
            <person name="Sun H."/>
            <person name="Yadav J.S."/>
            <person name="Pangilinan J."/>
            <person name="Larsson K.H."/>
            <person name="Matsuura K."/>
            <person name="Barry K."/>
            <person name="Labutti K."/>
            <person name="Kuo R."/>
            <person name="Ohm R.A."/>
            <person name="Bhattacharya S.S."/>
            <person name="Shirouzu T."/>
            <person name="Yoshinaga Y."/>
            <person name="Martin F.M."/>
            <person name="Grigoriev I.V."/>
            <person name="Hibbett D.S."/>
        </authorList>
    </citation>
    <scope>NUCLEOTIDE SEQUENCE [LARGE SCALE GENOMIC DNA]</scope>
    <source>
        <strain evidence="2 3">93-53</strain>
    </source>
</reference>
<dbReference type="InParanoid" id="A0A165HTK5"/>
<keyword evidence="3" id="KW-1185">Reference proteome</keyword>
<feature type="region of interest" description="Disordered" evidence="1">
    <location>
        <begin position="337"/>
        <end position="356"/>
    </location>
</feature>
<evidence type="ECO:0000313" key="3">
    <source>
        <dbReference type="Proteomes" id="UP000076871"/>
    </source>
</evidence>
<feature type="region of interest" description="Disordered" evidence="1">
    <location>
        <begin position="111"/>
        <end position="188"/>
    </location>
</feature>
<accession>A0A165HTK5</accession>
<protein>
    <submittedName>
        <fullName evidence="2">Uncharacterized protein</fullName>
    </submittedName>
</protein>
<dbReference type="GeneID" id="63818464"/>
<feature type="compositionally biased region" description="Polar residues" evidence="1">
    <location>
        <begin position="26"/>
        <end position="35"/>
    </location>
</feature>
<feature type="region of interest" description="Disordered" evidence="1">
    <location>
        <begin position="1"/>
        <end position="94"/>
    </location>
</feature>
<proteinExistence type="predicted"/>
<name>A0A165HTK5_9APHY</name>
<feature type="region of interest" description="Disordered" evidence="1">
    <location>
        <begin position="264"/>
        <end position="296"/>
    </location>
</feature>
<feature type="compositionally biased region" description="Polar residues" evidence="1">
    <location>
        <begin position="65"/>
        <end position="82"/>
    </location>
</feature>
<evidence type="ECO:0000256" key="1">
    <source>
        <dbReference type="SAM" id="MobiDB-lite"/>
    </source>
</evidence>